<dbReference type="Proteomes" id="UP000250140">
    <property type="component" value="Unassembled WGS sequence"/>
</dbReference>
<dbReference type="InterPro" id="IPR003006">
    <property type="entry name" value="Ig/MHC_CS"/>
</dbReference>
<feature type="region of interest" description="Disordered" evidence="1">
    <location>
        <begin position="61"/>
        <end position="81"/>
    </location>
</feature>
<evidence type="ECO:0000313" key="2">
    <source>
        <dbReference type="EMBL" id="OCL05066.1"/>
    </source>
</evidence>
<dbReference type="EMBL" id="KV750385">
    <property type="protein sequence ID" value="OCL05066.1"/>
    <property type="molecule type" value="Genomic_DNA"/>
</dbReference>
<protein>
    <submittedName>
        <fullName evidence="2">Uncharacterized protein</fullName>
    </submittedName>
</protein>
<name>A0A8E2EUX6_9PEZI</name>
<organism evidence="2 3">
    <name type="scientific">Glonium stellatum</name>
    <dbReference type="NCBI Taxonomy" id="574774"/>
    <lineage>
        <taxon>Eukaryota</taxon>
        <taxon>Fungi</taxon>
        <taxon>Dikarya</taxon>
        <taxon>Ascomycota</taxon>
        <taxon>Pezizomycotina</taxon>
        <taxon>Dothideomycetes</taxon>
        <taxon>Pleosporomycetidae</taxon>
        <taxon>Gloniales</taxon>
        <taxon>Gloniaceae</taxon>
        <taxon>Glonium</taxon>
    </lineage>
</organism>
<proteinExistence type="predicted"/>
<dbReference type="AlphaFoldDB" id="A0A8E2EUX6"/>
<sequence>MLRPKYETKGSIFRATCRRRLFESQEMPPPHQQSWPYTCNAMHSNTPNLLINIYTPSSKWAQASNRDRGHERSNPITPELL</sequence>
<evidence type="ECO:0000256" key="1">
    <source>
        <dbReference type="SAM" id="MobiDB-lite"/>
    </source>
</evidence>
<reference evidence="2 3" key="1">
    <citation type="journal article" date="2016" name="Nat. Commun.">
        <title>Ectomycorrhizal ecology is imprinted in the genome of the dominant symbiotic fungus Cenococcum geophilum.</title>
        <authorList>
            <consortium name="DOE Joint Genome Institute"/>
            <person name="Peter M."/>
            <person name="Kohler A."/>
            <person name="Ohm R.A."/>
            <person name="Kuo A."/>
            <person name="Krutzmann J."/>
            <person name="Morin E."/>
            <person name="Arend M."/>
            <person name="Barry K.W."/>
            <person name="Binder M."/>
            <person name="Choi C."/>
            <person name="Clum A."/>
            <person name="Copeland A."/>
            <person name="Grisel N."/>
            <person name="Haridas S."/>
            <person name="Kipfer T."/>
            <person name="LaButti K."/>
            <person name="Lindquist E."/>
            <person name="Lipzen A."/>
            <person name="Maire R."/>
            <person name="Meier B."/>
            <person name="Mihaltcheva S."/>
            <person name="Molinier V."/>
            <person name="Murat C."/>
            <person name="Poggeler S."/>
            <person name="Quandt C.A."/>
            <person name="Sperisen C."/>
            <person name="Tritt A."/>
            <person name="Tisserant E."/>
            <person name="Crous P.W."/>
            <person name="Henrissat B."/>
            <person name="Nehls U."/>
            <person name="Egli S."/>
            <person name="Spatafora J.W."/>
            <person name="Grigoriev I.V."/>
            <person name="Martin F.M."/>
        </authorList>
    </citation>
    <scope>NUCLEOTIDE SEQUENCE [LARGE SCALE GENOMIC DNA]</scope>
    <source>
        <strain evidence="2 3">CBS 207.34</strain>
    </source>
</reference>
<evidence type="ECO:0000313" key="3">
    <source>
        <dbReference type="Proteomes" id="UP000250140"/>
    </source>
</evidence>
<dbReference type="PROSITE" id="PS00290">
    <property type="entry name" value="IG_MHC"/>
    <property type="match status" value="1"/>
</dbReference>
<accession>A0A8E2EUX6</accession>
<gene>
    <name evidence="2" type="ORF">AOQ84DRAFT_104280</name>
</gene>
<keyword evidence="3" id="KW-1185">Reference proteome</keyword>